<protein>
    <submittedName>
        <fullName evidence="5">Helix-turn-helix transcriptional regulator</fullName>
    </submittedName>
</protein>
<dbReference type="SMART" id="SM00421">
    <property type="entry name" value="HTH_LUXR"/>
    <property type="match status" value="1"/>
</dbReference>
<dbReference type="AlphaFoldDB" id="A0A917ZS99"/>
<dbReference type="CDD" id="cd06170">
    <property type="entry name" value="LuxR_C_like"/>
    <property type="match status" value="1"/>
</dbReference>
<dbReference type="PANTHER" id="PTHR44688">
    <property type="entry name" value="DNA-BINDING TRANSCRIPTIONAL ACTIVATOR DEVR_DOSR"/>
    <property type="match status" value="1"/>
</dbReference>
<keyword evidence="3" id="KW-0804">Transcription</keyword>
<dbReference type="SUPFAM" id="SSF55781">
    <property type="entry name" value="GAF domain-like"/>
    <property type="match status" value="1"/>
</dbReference>
<dbReference type="PRINTS" id="PR00038">
    <property type="entry name" value="HTHLUXR"/>
</dbReference>
<comment type="caution">
    <text evidence="5">The sequence shown here is derived from an EMBL/GenBank/DDBJ whole genome shotgun (WGS) entry which is preliminary data.</text>
</comment>
<evidence type="ECO:0000259" key="4">
    <source>
        <dbReference type="PROSITE" id="PS50043"/>
    </source>
</evidence>
<name>A0A917ZS99_9ACTN</name>
<dbReference type="EMBL" id="BMMS01000018">
    <property type="protein sequence ID" value="GGO92457.1"/>
    <property type="molecule type" value="Genomic_DNA"/>
</dbReference>
<evidence type="ECO:0000256" key="3">
    <source>
        <dbReference type="ARBA" id="ARBA00023163"/>
    </source>
</evidence>
<dbReference type="InterPro" id="IPR029016">
    <property type="entry name" value="GAF-like_dom_sf"/>
</dbReference>
<dbReference type="InterPro" id="IPR036388">
    <property type="entry name" value="WH-like_DNA-bd_sf"/>
</dbReference>
<dbReference type="SUPFAM" id="SSF46894">
    <property type="entry name" value="C-terminal effector domain of the bipartite response regulators"/>
    <property type="match status" value="1"/>
</dbReference>
<keyword evidence="1" id="KW-0805">Transcription regulation</keyword>
<reference evidence="5" key="1">
    <citation type="journal article" date="2014" name="Int. J. Syst. Evol. Microbiol.">
        <title>Complete genome sequence of Corynebacterium casei LMG S-19264T (=DSM 44701T), isolated from a smear-ripened cheese.</title>
        <authorList>
            <consortium name="US DOE Joint Genome Institute (JGI-PGF)"/>
            <person name="Walter F."/>
            <person name="Albersmeier A."/>
            <person name="Kalinowski J."/>
            <person name="Ruckert C."/>
        </authorList>
    </citation>
    <scope>NUCLEOTIDE SEQUENCE</scope>
    <source>
        <strain evidence="5">CGMCC 4.7201</strain>
    </source>
</reference>
<gene>
    <name evidence="5" type="ORF">GCM10012280_42680</name>
</gene>
<dbReference type="PROSITE" id="PS50043">
    <property type="entry name" value="HTH_LUXR_2"/>
    <property type="match status" value="1"/>
</dbReference>
<evidence type="ECO:0000256" key="2">
    <source>
        <dbReference type="ARBA" id="ARBA00023125"/>
    </source>
</evidence>
<feature type="domain" description="HTH luxR-type" evidence="4">
    <location>
        <begin position="208"/>
        <end position="273"/>
    </location>
</feature>
<evidence type="ECO:0000313" key="6">
    <source>
        <dbReference type="Proteomes" id="UP000641932"/>
    </source>
</evidence>
<proteinExistence type="predicted"/>
<dbReference type="InterPro" id="IPR000792">
    <property type="entry name" value="Tscrpt_reg_LuxR_C"/>
</dbReference>
<evidence type="ECO:0000256" key="1">
    <source>
        <dbReference type="ARBA" id="ARBA00023015"/>
    </source>
</evidence>
<dbReference type="Gene3D" id="3.30.450.40">
    <property type="match status" value="1"/>
</dbReference>
<dbReference type="Pfam" id="PF00196">
    <property type="entry name" value="GerE"/>
    <property type="match status" value="1"/>
</dbReference>
<reference evidence="5" key="2">
    <citation type="submission" date="2020-09" db="EMBL/GenBank/DDBJ databases">
        <authorList>
            <person name="Sun Q."/>
            <person name="Zhou Y."/>
        </authorList>
    </citation>
    <scope>NUCLEOTIDE SEQUENCE</scope>
    <source>
        <strain evidence="5">CGMCC 4.7201</strain>
    </source>
</reference>
<evidence type="ECO:0000313" key="5">
    <source>
        <dbReference type="EMBL" id="GGO92457.1"/>
    </source>
</evidence>
<keyword evidence="2" id="KW-0238">DNA-binding</keyword>
<dbReference type="Proteomes" id="UP000641932">
    <property type="component" value="Unassembled WGS sequence"/>
</dbReference>
<dbReference type="PANTHER" id="PTHR44688:SF16">
    <property type="entry name" value="DNA-BINDING TRANSCRIPTIONAL ACTIVATOR DEVR_DOSR"/>
    <property type="match status" value="1"/>
</dbReference>
<organism evidence="5 6">
    <name type="scientific">Wenjunlia tyrosinilytica</name>
    <dbReference type="NCBI Taxonomy" id="1544741"/>
    <lineage>
        <taxon>Bacteria</taxon>
        <taxon>Bacillati</taxon>
        <taxon>Actinomycetota</taxon>
        <taxon>Actinomycetes</taxon>
        <taxon>Kitasatosporales</taxon>
        <taxon>Streptomycetaceae</taxon>
        <taxon>Wenjunlia</taxon>
    </lineage>
</organism>
<dbReference type="RefSeq" id="WP_189133358.1">
    <property type="nucleotide sequence ID" value="NZ_BMMS01000018.1"/>
</dbReference>
<dbReference type="GO" id="GO:0003677">
    <property type="term" value="F:DNA binding"/>
    <property type="evidence" value="ECO:0007669"/>
    <property type="project" value="UniProtKB-KW"/>
</dbReference>
<dbReference type="Gene3D" id="1.10.10.10">
    <property type="entry name" value="Winged helix-like DNA-binding domain superfamily/Winged helix DNA-binding domain"/>
    <property type="match status" value="1"/>
</dbReference>
<dbReference type="GO" id="GO:0006355">
    <property type="term" value="P:regulation of DNA-templated transcription"/>
    <property type="evidence" value="ECO:0007669"/>
    <property type="project" value="InterPro"/>
</dbReference>
<sequence length="276" mass="29212">MTEEAVEIRAALLALRRTSGLPVAFGGTVTGQESLRIRELTGNATESLRGLSVVSGNGLGGKAVALARPFAVVDYRSARTISHEYDGAVTAEGLCSVVAVPVVVGRTVRAVLYGALRQPLPLGDRTISAVVAAARGLEQSLAVRYETERLLTRLDAPAAQPAWEEVRQVHSELRALAGEIEDARLRARLHGVCSRLASASATPGDHPVLSGRPGLSPRETDVLALVATGCTNTDAAERLGLRMETVKSYLRSAMRKLGTHTRLEAVVTARRAGLLP</sequence>
<dbReference type="InterPro" id="IPR016032">
    <property type="entry name" value="Sig_transdc_resp-reg_C-effctor"/>
</dbReference>
<accession>A0A917ZS99</accession>
<keyword evidence="6" id="KW-1185">Reference proteome</keyword>